<evidence type="ECO:0000256" key="1">
    <source>
        <dbReference type="SAM" id="MobiDB-lite"/>
    </source>
</evidence>
<dbReference type="InterPro" id="IPR036322">
    <property type="entry name" value="WD40_repeat_dom_sf"/>
</dbReference>
<sequence length="390" mass="42566">MSQTTENLSRLYLRHLYPSPDNPNEVLCSTNTGAVLPADIKDGGLVLKEDCERTPWVRLPSPAVDLAWCPFRKGEDDASFLTTSANQPLQMWDMEDGLLRASYTAYNDAGLHAQPSRVLWRSGESASVVVAGYGGFEDTKHIRFFDVLVEGDSATGYYSSPCSRGLVVALGEGPKGVGRELYAASFRGGTAVEVVDKRRHCPAVLLHGLTSYADSLQLHPEEPYCLYAGSAQADGRILCWDIRRPADPLRAFTRQVKTYQRHNFSFLVGKNHPYTLVSAGGEDGVLFFDFSDESAGDIACHKKVPVDSYVSCIAPLSGGARVLALTGRRAFTLGEHVERAGECEEPENMPAKRVRPPMSSSDEDEPCAPSPNRYTSSFDLAHPNATVVSV</sequence>
<dbReference type="Proteomes" id="UP000515908">
    <property type="component" value="Chromosome 06"/>
</dbReference>
<protein>
    <recommendedName>
        <fullName evidence="4">Guanine nucleotide-binding protein subunit beta-like protein</fullName>
    </recommendedName>
</protein>
<dbReference type="InterPro" id="IPR015943">
    <property type="entry name" value="WD40/YVTN_repeat-like_dom_sf"/>
</dbReference>
<proteinExistence type="predicted"/>
<gene>
    <name evidence="2" type="ORF">ADEAN_000343100</name>
</gene>
<dbReference type="AlphaFoldDB" id="A0A7G2CB54"/>
<evidence type="ECO:0000313" key="3">
    <source>
        <dbReference type="Proteomes" id="UP000515908"/>
    </source>
</evidence>
<dbReference type="InterPro" id="IPR051150">
    <property type="entry name" value="SWT21/TCAB1_mRNA_Telomere"/>
</dbReference>
<dbReference type="OrthoDB" id="239865at2759"/>
<name>A0A7G2CB54_9TRYP</name>
<keyword evidence="3" id="KW-1185">Reference proteome</keyword>
<evidence type="ECO:0000313" key="2">
    <source>
        <dbReference type="EMBL" id="CAD2215973.1"/>
    </source>
</evidence>
<feature type="region of interest" description="Disordered" evidence="1">
    <location>
        <begin position="341"/>
        <end position="378"/>
    </location>
</feature>
<dbReference type="VEuPathDB" id="TriTrypDB:ADEAN_000343100"/>
<dbReference type="PANTHER" id="PTHR13211:SF0">
    <property type="entry name" value="TELOMERASE CAJAL BODY PROTEIN 1"/>
    <property type="match status" value="1"/>
</dbReference>
<evidence type="ECO:0008006" key="4">
    <source>
        <dbReference type="Google" id="ProtNLM"/>
    </source>
</evidence>
<organism evidence="2 3">
    <name type="scientific">Angomonas deanei</name>
    <dbReference type="NCBI Taxonomy" id="59799"/>
    <lineage>
        <taxon>Eukaryota</taxon>
        <taxon>Discoba</taxon>
        <taxon>Euglenozoa</taxon>
        <taxon>Kinetoplastea</taxon>
        <taxon>Metakinetoplastina</taxon>
        <taxon>Trypanosomatida</taxon>
        <taxon>Trypanosomatidae</taxon>
        <taxon>Strigomonadinae</taxon>
        <taxon>Angomonas</taxon>
    </lineage>
</organism>
<dbReference type="PANTHER" id="PTHR13211">
    <property type="entry name" value="TELOMERASE CAJAL BODY PROTEIN 1"/>
    <property type="match status" value="1"/>
</dbReference>
<dbReference type="SUPFAM" id="SSF50978">
    <property type="entry name" value="WD40 repeat-like"/>
    <property type="match status" value="1"/>
</dbReference>
<dbReference type="Gene3D" id="2.130.10.10">
    <property type="entry name" value="YVTN repeat-like/Quinoprotein amine dehydrogenase"/>
    <property type="match status" value="1"/>
</dbReference>
<dbReference type="EMBL" id="LR877150">
    <property type="protein sequence ID" value="CAD2215973.1"/>
    <property type="molecule type" value="Genomic_DNA"/>
</dbReference>
<reference evidence="2 3" key="1">
    <citation type="submission" date="2020-08" db="EMBL/GenBank/DDBJ databases">
        <authorList>
            <person name="Newling K."/>
            <person name="Davey J."/>
            <person name="Forrester S."/>
        </authorList>
    </citation>
    <scope>NUCLEOTIDE SEQUENCE [LARGE SCALE GENOMIC DNA]</scope>
    <source>
        <strain evidence="3">Crithidia deanei Carvalho (ATCC PRA-265)</strain>
    </source>
</reference>
<accession>A0A7G2CB54</accession>